<organism evidence="3 4">
    <name type="scientific">Rotaria sordida</name>
    <dbReference type="NCBI Taxonomy" id="392033"/>
    <lineage>
        <taxon>Eukaryota</taxon>
        <taxon>Metazoa</taxon>
        <taxon>Spiralia</taxon>
        <taxon>Gnathifera</taxon>
        <taxon>Rotifera</taxon>
        <taxon>Eurotatoria</taxon>
        <taxon>Bdelloidea</taxon>
        <taxon>Philodinida</taxon>
        <taxon>Philodinidae</taxon>
        <taxon>Rotaria</taxon>
    </lineage>
</organism>
<dbReference type="Proteomes" id="UP000663854">
    <property type="component" value="Unassembled WGS sequence"/>
</dbReference>
<comment type="caution">
    <text evidence="3">The sequence shown here is derived from an EMBL/GenBank/DDBJ whole genome shotgun (WGS) entry which is preliminary data.</text>
</comment>
<feature type="region of interest" description="Disordered" evidence="1">
    <location>
        <begin position="1"/>
        <end position="46"/>
    </location>
</feature>
<dbReference type="EMBL" id="CAJNOH010000957">
    <property type="protein sequence ID" value="CAF1154417.1"/>
    <property type="molecule type" value="Genomic_DNA"/>
</dbReference>
<gene>
    <name evidence="3" type="ORF">JXQ802_LOCUS34478</name>
    <name evidence="2" type="ORF">PYM288_LOCUS22403</name>
</gene>
<accession>A0A815KJ02</accession>
<feature type="compositionally biased region" description="Low complexity" evidence="1">
    <location>
        <begin position="11"/>
        <end position="44"/>
    </location>
</feature>
<evidence type="ECO:0000313" key="3">
    <source>
        <dbReference type="EMBL" id="CAF1396289.1"/>
    </source>
</evidence>
<evidence type="ECO:0000256" key="1">
    <source>
        <dbReference type="SAM" id="MobiDB-lite"/>
    </source>
</evidence>
<dbReference type="AlphaFoldDB" id="A0A815KJ02"/>
<name>A0A815KJ02_9BILA</name>
<dbReference type="Proteomes" id="UP000663870">
    <property type="component" value="Unassembled WGS sequence"/>
</dbReference>
<evidence type="ECO:0000313" key="4">
    <source>
        <dbReference type="Proteomes" id="UP000663870"/>
    </source>
</evidence>
<proteinExistence type="predicted"/>
<protein>
    <submittedName>
        <fullName evidence="3">Uncharacterized protein</fullName>
    </submittedName>
</protein>
<keyword evidence="4" id="KW-1185">Reference proteome</keyword>
<evidence type="ECO:0000313" key="2">
    <source>
        <dbReference type="EMBL" id="CAF1154417.1"/>
    </source>
</evidence>
<dbReference type="EMBL" id="CAJNOL010001642">
    <property type="protein sequence ID" value="CAF1396289.1"/>
    <property type="molecule type" value="Genomic_DNA"/>
</dbReference>
<sequence>MSSSKRKRDSSNTTTASNTKSDSSSSKNKPTTTTTKSSSSALSSQQFLSDGKSLYLTITDESGNVVLDKQECKAKQFSTGSLGWSLNGKKFTTTISGNEVKTQVNCNLIIDNSKSTTATKSKTAADDDEESD</sequence>
<reference evidence="3" key="1">
    <citation type="submission" date="2021-02" db="EMBL/GenBank/DDBJ databases">
        <authorList>
            <person name="Nowell W R."/>
        </authorList>
    </citation>
    <scope>NUCLEOTIDE SEQUENCE</scope>
</reference>